<dbReference type="InterPro" id="IPR038311">
    <property type="entry name" value="Herpes_gL_N_sf"/>
</dbReference>
<dbReference type="RefSeq" id="YP_010798693.1">
    <property type="nucleotide sequence ID" value="NC_076509.1"/>
</dbReference>
<organism evidence="2 3">
    <name type="scientific">Caprine alphaherpesvirus 1</name>
    <dbReference type="NCBI Taxonomy" id="39944"/>
    <lineage>
        <taxon>Viruses</taxon>
        <taxon>Duplodnaviria</taxon>
        <taxon>Heunggongvirae</taxon>
        <taxon>Peploviricota</taxon>
        <taxon>Herviviricetes</taxon>
        <taxon>Herpesvirales</taxon>
        <taxon>Orthoherpesviridae</taxon>
        <taxon>Alphaherpesvirinae</taxon>
        <taxon>Varicellovirus</taxon>
        <taxon>Varicellovirus caprinealpha1</taxon>
    </lineage>
</organism>
<dbReference type="GeneID" id="80536942"/>
<reference evidence="2 3" key="1">
    <citation type="submission" date="2018-02" db="EMBL/GenBank/DDBJ databases">
        <title>A novel caprine herpesvirus isolated from goats in China.</title>
        <authorList>
            <person name="Hao F."/>
            <person name="Mao L."/>
            <person name="Li W."/>
        </authorList>
    </citation>
    <scope>NUCLEOTIDE SEQUENCE [LARGE SCALE GENOMIC DNA]</scope>
    <source>
        <strain evidence="2 3">JSHA1405</strain>
    </source>
</reference>
<dbReference type="Proteomes" id="UP000828786">
    <property type="component" value="Segment"/>
</dbReference>
<dbReference type="Pfam" id="PF05259">
    <property type="entry name" value="Herpes_UL1"/>
    <property type="match status" value="1"/>
</dbReference>
<keyword evidence="2" id="KW-0261">Viral envelope protein</keyword>
<gene>
    <name evidence="2" type="primary">UL1</name>
</gene>
<dbReference type="InterPro" id="IPR007923">
    <property type="entry name" value="Herpes_gL_N"/>
</dbReference>
<evidence type="ECO:0000313" key="2">
    <source>
        <dbReference type="EMBL" id="QBM10901.1"/>
    </source>
</evidence>
<keyword evidence="2" id="KW-0946">Virion</keyword>
<feature type="domain" description="Herpesvirus glycoprotein L N-terminal" evidence="1">
    <location>
        <begin position="34"/>
        <end position="100"/>
    </location>
</feature>
<dbReference type="Gene3D" id="3.30.390.170">
    <property type="match status" value="1"/>
</dbReference>
<proteinExistence type="predicted"/>
<dbReference type="EMBL" id="MG989243">
    <property type="protein sequence ID" value="QBM10901.1"/>
    <property type="molecule type" value="Genomic_DNA"/>
</dbReference>
<dbReference type="KEGG" id="vg:80536942"/>
<name>A0AAF1D221_9ALPH</name>
<evidence type="ECO:0000313" key="3">
    <source>
        <dbReference type="Proteomes" id="UP000828786"/>
    </source>
</evidence>
<sequence length="155" mass="16472">MAPALASAWALLAALLLAVPQASAERPALALETILSEDCRSEQLFASQPPPEDLAPGLAGIFIRGRCSPPEAALWYADSEHVYWANPYAVARGLAEDIRRALAGSPAYRDLAVRALDSAFGLSHEVRAPLPPPPLGCVLPPRYHATGPCLADRRA</sequence>
<evidence type="ECO:0000259" key="1">
    <source>
        <dbReference type="Pfam" id="PF05259"/>
    </source>
</evidence>
<protein>
    <submittedName>
        <fullName evidence="2">Envelope glycoprotein L</fullName>
    </submittedName>
</protein>
<dbReference type="PROSITE" id="PS52024">
    <property type="entry name" value="GL_AHV"/>
    <property type="match status" value="1"/>
</dbReference>
<accession>A0AAF1D221</accession>
<dbReference type="GO" id="GO:0019031">
    <property type="term" value="C:viral envelope"/>
    <property type="evidence" value="ECO:0007669"/>
    <property type="project" value="UniProtKB-KW"/>
</dbReference>
<keyword evidence="3" id="KW-1185">Reference proteome</keyword>